<dbReference type="Gene3D" id="3.30.420.300">
    <property type="entry name" value="2-keto-3-deoxy-galactonokinase, substrate binding domain"/>
    <property type="match status" value="1"/>
</dbReference>
<keyword evidence="2" id="KW-1185">Reference proteome</keyword>
<organism evidence="1 2">
    <name type="scientific">Teichococcus aerophilus</name>
    <dbReference type="NCBI Taxonomy" id="1224513"/>
    <lineage>
        <taxon>Bacteria</taxon>
        <taxon>Pseudomonadati</taxon>
        <taxon>Pseudomonadota</taxon>
        <taxon>Alphaproteobacteria</taxon>
        <taxon>Acetobacterales</taxon>
        <taxon>Roseomonadaceae</taxon>
        <taxon>Roseomonas</taxon>
    </lineage>
</organism>
<dbReference type="Pfam" id="PF05035">
    <property type="entry name" value="DGOK"/>
    <property type="match status" value="1"/>
</dbReference>
<gene>
    <name evidence="1" type="ORF">IBL26_22910</name>
</gene>
<protein>
    <submittedName>
        <fullName evidence="1">2-dehydro-3-deoxygalactonokinase</fullName>
    </submittedName>
</protein>
<comment type="caution">
    <text evidence="1">The sequence shown here is derived from an EMBL/GenBank/DDBJ whole genome shotgun (WGS) entry which is preliminary data.</text>
</comment>
<dbReference type="InterPro" id="IPR042257">
    <property type="entry name" value="DGOK_C"/>
</dbReference>
<dbReference type="Proteomes" id="UP000626026">
    <property type="component" value="Unassembled WGS sequence"/>
</dbReference>
<sequence>MIGVDWGTSSFRAWRLGADGGILDRVSAPRGILTVEAGTFEAVLRELVGPWLQAGEDTILVCGMAGSRQGWKEAAYLPCPADAAGLARALTPVDFAGARCFLIPGLSARDEQGVPEVMRGEETKILGLLDRLPPGRNVILSPGSHSKWAIVQDGTVLSFLSQFTGEAFAVLSTHTILARTLDKSAPMDWAAYDEGLVRARQPGGLLHHLFGMRARGLFGELADASAASYLSGILLGHEVAATLPEGTSHVFLVGDGGMMARYARALAHAGVTTTEVPEEAAATGLWHIGQSLGLETTR</sequence>
<evidence type="ECO:0000313" key="2">
    <source>
        <dbReference type="Proteomes" id="UP000626026"/>
    </source>
</evidence>
<dbReference type="CDD" id="cd24012">
    <property type="entry name" value="ASKHA_NBD_KDGal-kinase"/>
    <property type="match status" value="1"/>
</dbReference>
<dbReference type="Gene3D" id="3.30.420.310">
    <property type="entry name" value="2-keto-3-deoxy-galactonokinase, C-terminal domain"/>
    <property type="match status" value="1"/>
</dbReference>
<reference evidence="1 2" key="1">
    <citation type="journal article" date="2013" name="Int. J. Syst. Evol. Microbiol.">
        <title>Roseomonas aerophila sp. nov., isolated from air.</title>
        <authorList>
            <person name="Kim S.J."/>
            <person name="Weon H.Y."/>
            <person name="Ahn J.H."/>
            <person name="Hong S.B."/>
            <person name="Seok S.J."/>
            <person name="Whang K.S."/>
            <person name="Kwon S.W."/>
        </authorList>
    </citation>
    <scope>NUCLEOTIDE SEQUENCE [LARGE SCALE GENOMIC DNA]</scope>
    <source>
        <strain evidence="1 2">NBRC 108923</strain>
    </source>
</reference>
<dbReference type="RefSeq" id="WP_187786834.1">
    <property type="nucleotide sequence ID" value="NZ_JACTVA010000067.1"/>
</dbReference>
<accession>A0ABR7RUM1</accession>
<evidence type="ECO:0000313" key="1">
    <source>
        <dbReference type="EMBL" id="MBC9209707.1"/>
    </source>
</evidence>
<dbReference type="InterPro" id="IPR042258">
    <property type="entry name" value="DGOK_N"/>
</dbReference>
<name>A0ABR7RUM1_9PROT</name>
<proteinExistence type="predicted"/>
<dbReference type="InterPro" id="IPR007729">
    <property type="entry name" value="DGOK"/>
</dbReference>
<dbReference type="EMBL" id="JACTVA010000067">
    <property type="protein sequence ID" value="MBC9209707.1"/>
    <property type="molecule type" value="Genomic_DNA"/>
</dbReference>